<dbReference type="Proteomes" id="UP000284403">
    <property type="component" value="Unassembled WGS sequence"/>
</dbReference>
<feature type="compositionally biased region" description="Polar residues" evidence="1">
    <location>
        <begin position="51"/>
        <end position="60"/>
    </location>
</feature>
<dbReference type="GeneID" id="40321817"/>
<evidence type="ECO:0000313" key="2">
    <source>
        <dbReference type="EMBL" id="RNF04219.1"/>
    </source>
</evidence>
<feature type="region of interest" description="Disordered" evidence="1">
    <location>
        <begin position="19"/>
        <end position="60"/>
    </location>
</feature>
<dbReference type="OrthoDB" id="263864at2759"/>
<proteinExistence type="predicted"/>
<comment type="caution">
    <text evidence="2">The sequence shown here is derived from an EMBL/GenBank/DDBJ whole genome shotgun (WGS) entry which is preliminary data.</text>
</comment>
<name>A0A3R7KDA9_9TRYP</name>
<dbReference type="EMBL" id="MKKU01000687">
    <property type="protein sequence ID" value="RNF04219.1"/>
    <property type="molecule type" value="Genomic_DNA"/>
</dbReference>
<sequence length="201" mass="22473">MRSLRLHRLINIAALVRSQSGSGGGRYPQREQQQRFGGPRDDRPPRGRPPQNFSQGGYRNSLNEPQLVARLLELFPSGKPCMPINKWASSIPEDIQEALVPFGGLAQFTASQSNFFIVRKENGTVVVSLSTMASTLCAKREKTLKTRRKGGCLLCPSPRGSETSEMTQWKTWRREKAAACVCFCLLLTTSRRGDKKTCEKE</sequence>
<evidence type="ECO:0000313" key="3">
    <source>
        <dbReference type="Proteomes" id="UP000284403"/>
    </source>
</evidence>
<dbReference type="RefSeq" id="XP_029224999.1">
    <property type="nucleotide sequence ID" value="XM_029375061.1"/>
</dbReference>
<evidence type="ECO:0000256" key="1">
    <source>
        <dbReference type="SAM" id="MobiDB-lite"/>
    </source>
</evidence>
<organism evidence="2 3">
    <name type="scientific">Trypanosoma conorhini</name>
    <dbReference type="NCBI Taxonomy" id="83891"/>
    <lineage>
        <taxon>Eukaryota</taxon>
        <taxon>Discoba</taxon>
        <taxon>Euglenozoa</taxon>
        <taxon>Kinetoplastea</taxon>
        <taxon>Metakinetoplastina</taxon>
        <taxon>Trypanosomatida</taxon>
        <taxon>Trypanosomatidae</taxon>
        <taxon>Trypanosoma</taxon>
    </lineage>
</organism>
<accession>A0A3R7KDA9</accession>
<feature type="compositionally biased region" description="Basic and acidic residues" evidence="1">
    <location>
        <begin position="28"/>
        <end position="45"/>
    </location>
</feature>
<reference evidence="2 3" key="1">
    <citation type="journal article" date="2018" name="BMC Genomics">
        <title>Genomic comparison of Trypanosoma conorhini and Trypanosoma rangeli to Trypanosoma cruzi strains of high and low virulence.</title>
        <authorList>
            <person name="Bradwell K.R."/>
            <person name="Koparde V.N."/>
            <person name="Matveyev A.V."/>
            <person name="Serrano M.G."/>
            <person name="Alves J.M."/>
            <person name="Parikh H."/>
            <person name="Huang B."/>
            <person name="Lee V."/>
            <person name="Espinosa-Alvarez O."/>
            <person name="Ortiz P.A."/>
            <person name="Costa-Martins A.G."/>
            <person name="Teixeira M.M."/>
            <person name="Buck G.A."/>
        </authorList>
    </citation>
    <scope>NUCLEOTIDE SEQUENCE [LARGE SCALE GENOMIC DNA]</scope>
    <source>
        <strain evidence="2 3">025E</strain>
    </source>
</reference>
<gene>
    <name evidence="2" type="ORF">Tco025E_08206</name>
</gene>
<keyword evidence="3" id="KW-1185">Reference proteome</keyword>
<protein>
    <submittedName>
        <fullName evidence="2">Uncharacterized protein</fullName>
    </submittedName>
</protein>
<dbReference type="AlphaFoldDB" id="A0A3R7KDA9"/>